<evidence type="ECO:0000256" key="2">
    <source>
        <dbReference type="SAM" id="MobiDB-lite"/>
    </source>
</evidence>
<evidence type="ECO:0000313" key="4">
    <source>
        <dbReference type="Proteomes" id="UP000287651"/>
    </source>
</evidence>
<sequence>MEASLGCFPNSKPPPPRTQTQSLALTRLSNPFSVPCGPRRKTLSSNTIVRAAISRAKKEETVETVKQQLEGCHLVAGIFYKGLTVKQLQDLRTALPPSSRLIVA</sequence>
<comment type="similarity">
    <text evidence="1">Belongs to the universal ribosomal protein uL10 family.</text>
</comment>
<feature type="region of interest" description="Disordered" evidence="2">
    <location>
        <begin position="1"/>
        <end position="20"/>
    </location>
</feature>
<dbReference type="InterPro" id="IPR043141">
    <property type="entry name" value="Ribosomal_uL10-like_sf"/>
</dbReference>
<dbReference type="AlphaFoldDB" id="A0A426YD77"/>
<gene>
    <name evidence="3" type="ORF">B296_00022815</name>
</gene>
<accession>A0A426YD77</accession>
<name>A0A426YD77_ENSVE</name>
<feature type="non-terminal residue" evidence="3">
    <location>
        <position position="104"/>
    </location>
</feature>
<protein>
    <submittedName>
        <fullName evidence="3">Uncharacterized protein</fullName>
    </submittedName>
</protein>
<reference evidence="3 4" key="1">
    <citation type="journal article" date="2014" name="Agronomy (Basel)">
        <title>A Draft Genome Sequence for Ensete ventricosum, the Drought-Tolerant Tree Against Hunger.</title>
        <authorList>
            <person name="Harrison J."/>
            <person name="Moore K.A."/>
            <person name="Paszkiewicz K."/>
            <person name="Jones T."/>
            <person name="Grant M."/>
            <person name="Ambacheew D."/>
            <person name="Muzemil S."/>
            <person name="Studholme D.J."/>
        </authorList>
    </citation>
    <scope>NUCLEOTIDE SEQUENCE [LARGE SCALE GENOMIC DNA]</scope>
</reference>
<comment type="caution">
    <text evidence="3">The sequence shown here is derived from an EMBL/GenBank/DDBJ whole genome shotgun (WGS) entry which is preliminary data.</text>
</comment>
<dbReference type="Proteomes" id="UP000287651">
    <property type="component" value="Unassembled WGS sequence"/>
</dbReference>
<dbReference type="InterPro" id="IPR001790">
    <property type="entry name" value="Ribosomal_uL10"/>
</dbReference>
<dbReference type="EMBL" id="AMZH03013211">
    <property type="protein sequence ID" value="RRT49653.1"/>
    <property type="molecule type" value="Genomic_DNA"/>
</dbReference>
<evidence type="ECO:0000256" key="1">
    <source>
        <dbReference type="ARBA" id="ARBA00008889"/>
    </source>
</evidence>
<dbReference type="SUPFAM" id="SSF160369">
    <property type="entry name" value="Ribosomal protein L10-like"/>
    <property type="match status" value="1"/>
</dbReference>
<dbReference type="Pfam" id="PF00466">
    <property type="entry name" value="Ribosomal_L10"/>
    <property type="match status" value="1"/>
</dbReference>
<organism evidence="3 4">
    <name type="scientific">Ensete ventricosum</name>
    <name type="common">Abyssinian banana</name>
    <name type="synonym">Musa ensete</name>
    <dbReference type="NCBI Taxonomy" id="4639"/>
    <lineage>
        <taxon>Eukaryota</taxon>
        <taxon>Viridiplantae</taxon>
        <taxon>Streptophyta</taxon>
        <taxon>Embryophyta</taxon>
        <taxon>Tracheophyta</taxon>
        <taxon>Spermatophyta</taxon>
        <taxon>Magnoliopsida</taxon>
        <taxon>Liliopsida</taxon>
        <taxon>Zingiberales</taxon>
        <taxon>Musaceae</taxon>
        <taxon>Ensete</taxon>
    </lineage>
</organism>
<proteinExistence type="inferred from homology"/>
<dbReference type="Gene3D" id="3.30.70.1730">
    <property type="match status" value="1"/>
</dbReference>
<evidence type="ECO:0000313" key="3">
    <source>
        <dbReference type="EMBL" id="RRT49653.1"/>
    </source>
</evidence>